<proteinExistence type="predicted"/>
<name>H8ZEZ2_NEMA1</name>
<sequence length="180" mass="20826">VQTADPSIENLLQKIEEAHKRGKWKESSLLQALKRKSISAAVQAYCTLERPVLYREIDASLRRKEPLIAILQTLHDLIAHYILKVEKVFPEPAAYGYIAVHLEEIHERTARLVYRLFYLCSASEEESVAFNAALIKAFTYDGYSYGYTARIGEEVRKDLLRSKYAFNKQVMQNIFKKIQL</sequence>
<organism evidence="1">
    <name type="scientific">Nematocida ausubeli (strain ATCC PRA-371 / ERTm2)</name>
    <name type="common">Nematode killer fungus</name>
    <dbReference type="NCBI Taxonomy" id="1913371"/>
    <lineage>
        <taxon>Eukaryota</taxon>
        <taxon>Fungi</taxon>
        <taxon>Fungi incertae sedis</taxon>
        <taxon>Microsporidia</taxon>
        <taxon>Nematocida</taxon>
    </lineage>
</organism>
<reference evidence="1" key="1">
    <citation type="submission" date="2011-03" db="EMBL/GenBank/DDBJ databases">
        <title>The Genome Sequence of Nematocida sp1 strain ERTm2.</title>
        <authorList>
            <consortium name="The Broad Institute Genome Sequencing Platform"/>
            <consortium name="The Broad Institute Genome Sequencing Center for Infectious Disease"/>
            <person name="Cuomo C."/>
            <person name="Troemel E."/>
            <person name="Young S.K."/>
            <person name="Zeng Q."/>
            <person name="Gargeya S."/>
            <person name="Fitzgerald M."/>
            <person name="Haas B."/>
            <person name="Abouelleil A."/>
            <person name="Alvarado L."/>
            <person name="Arachchi H.M."/>
            <person name="Berlin A."/>
            <person name="Brown A."/>
            <person name="Chapman S.B."/>
            <person name="Chen Z."/>
            <person name="Dunbar C."/>
            <person name="Freedman E."/>
            <person name="Gearin G."/>
            <person name="Gellesch M."/>
            <person name="Goldberg J."/>
            <person name="Griggs A."/>
            <person name="Gujja S."/>
            <person name="Heilman E.R."/>
            <person name="Heiman D."/>
            <person name="Howarth C."/>
            <person name="Larson L."/>
            <person name="Lui A."/>
            <person name="MacDonald P.J.P."/>
            <person name="Mehta T."/>
            <person name="Montmayeur A."/>
            <person name="Murphy C."/>
            <person name="Neiman D."/>
            <person name="Pearson M."/>
            <person name="Priest M."/>
            <person name="Roberts A."/>
            <person name="Saif S."/>
            <person name="Shea T."/>
            <person name="Shenoy N."/>
            <person name="Sisk P."/>
            <person name="Stolte C."/>
            <person name="Sykes S."/>
            <person name="White J."/>
            <person name="Yandava C."/>
            <person name="Wortman J."/>
            <person name="Nusbaum C."/>
            <person name="Birren B."/>
        </authorList>
    </citation>
    <scope>NUCLEOTIDE SEQUENCE</scope>
    <source>
        <strain evidence="1">ERTm2</strain>
    </source>
</reference>
<dbReference type="HOGENOM" id="CLU_1499808_0_0_1"/>
<gene>
    <name evidence="1" type="ORF">NERG_02161</name>
</gene>
<protein>
    <submittedName>
        <fullName evidence="1">Uncharacterized protein</fullName>
    </submittedName>
</protein>
<dbReference type="Proteomes" id="UP000005622">
    <property type="component" value="Unassembled WGS sequence"/>
</dbReference>
<feature type="non-terminal residue" evidence="1">
    <location>
        <position position="1"/>
    </location>
</feature>
<accession>H8ZEZ2</accession>
<dbReference type="AlphaFoldDB" id="H8ZEZ2"/>
<dbReference type="EMBL" id="JH604638">
    <property type="protein sequence ID" value="EHY64758.1"/>
    <property type="molecule type" value="Genomic_DNA"/>
</dbReference>
<evidence type="ECO:0000313" key="1">
    <source>
        <dbReference type="EMBL" id="EHY64758.1"/>
    </source>
</evidence>